<dbReference type="EMBL" id="JBIMPM010000028">
    <property type="protein sequence ID" value="MFH5253859.1"/>
    <property type="molecule type" value="Genomic_DNA"/>
</dbReference>
<dbReference type="Gene3D" id="3.40.630.30">
    <property type="match status" value="1"/>
</dbReference>
<dbReference type="InterPro" id="IPR000182">
    <property type="entry name" value="GNAT_dom"/>
</dbReference>
<dbReference type="PROSITE" id="PS51186">
    <property type="entry name" value="GNAT"/>
    <property type="match status" value="1"/>
</dbReference>
<proteinExistence type="predicted"/>
<evidence type="ECO:0000259" key="1">
    <source>
        <dbReference type="PROSITE" id="PS51186"/>
    </source>
</evidence>
<dbReference type="SUPFAM" id="SSF55729">
    <property type="entry name" value="Acyl-CoA N-acyltransferases (Nat)"/>
    <property type="match status" value="1"/>
</dbReference>
<keyword evidence="2" id="KW-0012">Acyltransferase</keyword>
<dbReference type="GO" id="GO:0016746">
    <property type="term" value="F:acyltransferase activity"/>
    <property type="evidence" value="ECO:0007669"/>
    <property type="project" value="UniProtKB-KW"/>
</dbReference>
<dbReference type="PANTHER" id="PTHR43441:SF3">
    <property type="entry name" value="ACETYLTRANSFERASE"/>
    <property type="match status" value="1"/>
</dbReference>
<keyword evidence="3" id="KW-1185">Reference proteome</keyword>
<dbReference type="Proteomes" id="UP001609186">
    <property type="component" value="Unassembled WGS sequence"/>
</dbReference>
<dbReference type="Pfam" id="PF13302">
    <property type="entry name" value="Acetyltransf_3"/>
    <property type="match status" value="1"/>
</dbReference>
<feature type="domain" description="N-acetyltransferase" evidence="1">
    <location>
        <begin position="30"/>
        <end position="190"/>
    </location>
</feature>
<accession>A0ABW7LA23</accession>
<dbReference type="PANTHER" id="PTHR43441">
    <property type="entry name" value="RIBOSOMAL-PROTEIN-SERINE ACETYLTRANSFERASE"/>
    <property type="match status" value="1"/>
</dbReference>
<evidence type="ECO:0000313" key="2">
    <source>
        <dbReference type="EMBL" id="MFH5253859.1"/>
    </source>
</evidence>
<keyword evidence="2" id="KW-0808">Transferase</keyword>
<evidence type="ECO:0000313" key="3">
    <source>
        <dbReference type="Proteomes" id="UP001609186"/>
    </source>
</evidence>
<protein>
    <submittedName>
        <fullName evidence="2">GNAT family N-acetyltransferase</fullName>
        <ecNumber evidence="2">2.3.-.-</ecNumber>
    </submittedName>
</protein>
<dbReference type="InterPro" id="IPR016181">
    <property type="entry name" value="Acyl_CoA_acyltransferase"/>
</dbReference>
<gene>
    <name evidence="2" type="ORF">ACGTRS_21775</name>
</gene>
<dbReference type="InterPro" id="IPR051908">
    <property type="entry name" value="Ribosomal_N-acetyltransferase"/>
</dbReference>
<dbReference type="EC" id="2.3.-.-" evidence="2"/>
<name>A0ABW7LA23_9BURK</name>
<comment type="caution">
    <text evidence="2">The sequence shown here is derived from an EMBL/GenBank/DDBJ whole genome shotgun (WGS) entry which is preliminary data.</text>
</comment>
<organism evidence="2 3">
    <name type="scientific">Burkholderia semiarida</name>
    <dbReference type="NCBI Taxonomy" id="2843303"/>
    <lineage>
        <taxon>Bacteria</taxon>
        <taxon>Pseudomonadati</taxon>
        <taxon>Pseudomonadota</taxon>
        <taxon>Betaproteobacteria</taxon>
        <taxon>Burkholderiales</taxon>
        <taxon>Burkholderiaceae</taxon>
        <taxon>Burkholderia</taxon>
        <taxon>Burkholderia cepacia complex</taxon>
    </lineage>
</organism>
<sequence>MDMQPVLLDVSDTLFTERLTIRCPRAGDGQKLFDATIESLDALREFPASLPWAIEPPSIDASEAYCRTRFADFSARRDFSFLMLLRDTETVVGCGGVHRPVWSIPAFDIGWWGRTPYLGQGLISEGVNALLRFAFSDLGARRVQALVDELNEKSWRLCERVGMGFEGTQQHSQIEPSGRLRNTKVYASVR</sequence>
<reference evidence="2 3" key="1">
    <citation type="submission" date="2024-10" db="EMBL/GenBank/DDBJ databases">
        <title>Burkholderia semiarida in Mexico.</title>
        <authorList>
            <person name="Estrada P."/>
        </authorList>
    </citation>
    <scope>NUCLEOTIDE SEQUENCE [LARGE SCALE GENOMIC DNA]</scope>
    <source>
        <strain evidence="2 3">CLM7-1</strain>
    </source>
</reference>
<dbReference type="RefSeq" id="WP_081083271.1">
    <property type="nucleotide sequence ID" value="NZ_CP174278.1"/>
</dbReference>